<evidence type="ECO:0000256" key="5">
    <source>
        <dbReference type="ARBA" id="ARBA00022970"/>
    </source>
</evidence>
<keyword evidence="6 9" id="KW-1133">Transmembrane helix</keyword>
<keyword evidence="3" id="KW-1003">Cell membrane</keyword>
<gene>
    <name evidence="10" type="primary">livH</name>
    <name evidence="10" type="ORF">FAK_07610</name>
</gene>
<keyword evidence="5" id="KW-0029">Amino-acid transport</keyword>
<dbReference type="Pfam" id="PF02653">
    <property type="entry name" value="BPD_transp_2"/>
    <property type="match status" value="1"/>
</dbReference>
<sequence length="296" mass="30691">MAVGFGDQLMQYVVSGLTTGAVYALVALGFCLIYNATRVVNFAQGDFLSLGGLMAYSLFVGAGLPMVLAFPLAVVAVALVGALMERLTIRPARSRQVLVLIFITIAASILMRGIFKHLWGKQALALPPLSPEVPLRLLGATLTPQNLWVLGITLVAIVALVWFFGRTLTGKAMRATAINPTAAALMGIDSHRMTMYSFALAGALGALAGVLITPITSLSYNVGVIIGLKGFAAAVLGGYGSFLGAVVGGLVLGLVESLTAGLISSVYKDAVAFVVLLLVLFLRPGGLLGVGGKERV</sequence>
<evidence type="ECO:0000256" key="1">
    <source>
        <dbReference type="ARBA" id="ARBA00004651"/>
    </source>
</evidence>
<dbReference type="PANTHER" id="PTHR11795">
    <property type="entry name" value="BRANCHED-CHAIN AMINO ACID TRANSPORT SYSTEM PERMEASE PROTEIN LIVH"/>
    <property type="match status" value="1"/>
</dbReference>
<proteinExistence type="inferred from homology"/>
<feature type="transmembrane region" description="Helical" evidence="9">
    <location>
        <begin position="56"/>
        <end position="84"/>
    </location>
</feature>
<keyword evidence="11" id="KW-1185">Reference proteome</keyword>
<dbReference type="InterPro" id="IPR052157">
    <property type="entry name" value="BCAA_transport_permease"/>
</dbReference>
<organism evidence="10 11">
    <name type="scientific">Desulfoferula mesophila</name>
    <dbReference type="NCBI Taxonomy" id="3058419"/>
    <lineage>
        <taxon>Bacteria</taxon>
        <taxon>Pseudomonadati</taxon>
        <taxon>Thermodesulfobacteriota</taxon>
        <taxon>Desulfarculia</taxon>
        <taxon>Desulfarculales</taxon>
        <taxon>Desulfarculaceae</taxon>
        <taxon>Desulfoferula</taxon>
    </lineage>
</organism>
<feature type="transmembrane region" description="Helical" evidence="9">
    <location>
        <begin position="147"/>
        <end position="165"/>
    </location>
</feature>
<dbReference type="Proteomes" id="UP001366166">
    <property type="component" value="Chromosome"/>
</dbReference>
<evidence type="ECO:0000256" key="4">
    <source>
        <dbReference type="ARBA" id="ARBA00022692"/>
    </source>
</evidence>
<dbReference type="PANTHER" id="PTHR11795:SF450">
    <property type="entry name" value="ABC TRANSPORTER PERMEASE PROTEIN"/>
    <property type="match status" value="1"/>
</dbReference>
<evidence type="ECO:0000256" key="6">
    <source>
        <dbReference type="ARBA" id="ARBA00022989"/>
    </source>
</evidence>
<keyword evidence="4 9" id="KW-0812">Transmembrane</keyword>
<evidence type="ECO:0000256" key="3">
    <source>
        <dbReference type="ARBA" id="ARBA00022475"/>
    </source>
</evidence>
<evidence type="ECO:0000256" key="8">
    <source>
        <dbReference type="ARBA" id="ARBA00037998"/>
    </source>
</evidence>
<dbReference type="GO" id="GO:0006865">
    <property type="term" value="P:amino acid transport"/>
    <property type="evidence" value="ECO:0007669"/>
    <property type="project" value="UniProtKB-KW"/>
</dbReference>
<dbReference type="KEGG" id="dmp:FAK_07610"/>
<feature type="transmembrane region" description="Helical" evidence="9">
    <location>
        <begin position="12"/>
        <end position="36"/>
    </location>
</feature>
<dbReference type="AlphaFoldDB" id="A0AAU9E9X7"/>
<dbReference type="EMBL" id="AP028679">
    <property type="protein sequence ID" value="BEQ13695.1"/>
    <property type="molecule type" value="Genomic_DNA"/>
</dbReference>
<comment type="subcellular location">
    <subcellularLocation>
        <location evidence="1">Cell membrane</location>
        <topology evidence="1">Multi-pass membrane protein</topology>
    </subcellularLocation>
</comment>
<feature type="transmembrane region" description="Helical" evidence="9">
    <location>
        <begin position="96"/>
        <end position="115"/>
    </location>
</feature>
<evidence type="ECO:0000313" key="11">
    <source>
        <dbReference type="Proteomes" id="UP001366166"/>
    </source>
</evidence>
<feature type="transmembrane region" description="Helical" evidence="9">
    <location>
        <begin position="270"/>
        <end position="290"/>
    </location>
</feature>
<feature type="transmembrane region" description="Helical" evidence="9">
    <location>
        <begin position="243"/>
        <end position="264"/>
    </location>
</feature>
<keyword evidence="2" id="KW-0813">Transport</keyword>
<dbReference type="InterPro" id="IPR001851">
    <property type="entry name" value="ABC_transp_permease"/>
</dbReference>
<dbReference type="GO" id="GO:0005886">
    <property type="term" value="C:plasma membrane"/>
    <property type="evidence" value="ECO:0007669"/>
    <property type="project" value="UniProtKB-SubCell"/>
</dbReference>
<accession>A0AAU9E9X7</accession>
<evidence type="ECO:0000313" key="10">
    <source>
        <dbReference type="EMBL" id="BEQ13695.1"/>
    </source>
</evidence>
<reference evidence="11" key="1">
    <citation type="journal article" date="2023" name="Arch. Microbiol.">
        <title>Desulfoferula mesophilus gen. nov. sp. nov., a mesophilic sulfate-reducing bacterium isolated from a brackish lake sediment.</title>
        <authorList>
            <person name="Watanabe T."/>
            <person name="Yabe T."/>
            <person name="Tsuji J.M."/>
            <person name="Fukui M."/>
        </authorList>
    </citation>
    <scope>NUCLEOTIDE SEQUENCE [LARGE SCALE GENOMIC DNA]</scope>
    <source>
        <strain evidence="11">12FAK</strain>
    </source>
</reference>
<keyword evidence="7 9" id="KW-0472">Membrane</keyword>
<comment type="similarity">
    <text evidence="8">Belongs to the binding-protein-dependent transport system permease family. LivHM subfamily.</text>
</comment>
<dbReference type="CDD" id="cd06582">
    <property type="entry name" value="TM_PBP1_LivH_like"/>
    <property type="match status" value="1"/>
</dbReference>
<protein>
    <submittedName>
        <fullName evidence="10">Branched-chain amino acid ABC transporter permease</fullName>
    </submittedName>
</protein>
<dbReference type="GO" id="GO:0022857">
    <property type="term" value="F:transmembrane transporter activity"/>
    <property type="evidence" value="ECO:0007669"/>
    <property type="project" value="InterPro"/>
</dbReference>
<evidence type="ECO:0000256" key="2">
    <source>
        <dbReference type="ARBA" id="ARBA00022448"/>
    </source>
</evidence>
<evidence type="ECO:0000256" key="7">
    <source>
        <dbReference type="ARBA" id="ARBA00023136"/>
    </source>
</evidence>
<evidence type="ECO:0000256" key="9">
    <source>
        <dbReference type="SAM" id="Phobius"/>
    </source>
</evidence>
<feature type="transmembrane region" description="Helical" evidence="9">
    <location>
        <begin position="195"/>
        <end position="212"/>
    </location>
</feature>
<name>A0AAU9E9X7_9BACT</name>